<dbReference type="SUPFAM" id="SSF88713">
    <property type="entry name" value="Glycoside hydrolase/deacetylase"/>
    <property type="match status" value="1"/>
</dbReference>
<dbReference type="GO" id="GO:0016810">
    <property type="term" value="F:hydrolase activity, acting on carbon-nitrogen (but not peptide) bonds"/>
    <property type="evidence" value="ECO:0007669"/>
    <property type="project" value="InterPro"/>
</dbReference>
<dbReference type="PANTHER" id="PTHR34216:SF3">
    <property type="entry name" value="POLY-BETA-1,6-N-ACETYL-D-GLUCOSAMINE N-DEACETYLASE"/>
    <property type="match status" value="1"/>
</dbReference>
<keyword evidence="7" id="KW-0378">Hydrolase</keyword>
<feature type="transmembrane region" description="Helical" evidence="3">
    <location>
        <begin position="5"/>
        <end position="24"/>
    </location>
</feature>
<feature type="domain" description="NodB homology" evidence="4">
    <location>
        <begin position="142"/>
        <end position="303"/>
    </location>
</feature>
<evidence type="ECO:0000313" key="5">
    <source>
        <dbReference type="EMBL" id="CAG9703592.1"/>
    </source>
</evidence>
<keyword evidence="2" id="KW-0732">Signal</keyword>
<dbReference type="Gene3D" id="3.20.20.370">
    <property type="entry name" value="Glycoside hydrolase/deacetylase"/>
    <property type="match status" value="1"/>
</dbReference>
<keyword evidence="8" id="KW-1185">Reference proteome</keyword>
<evidence type="ECO:0000256" key="2">
    <source>
        <dbReference type="ARBA" id="ARBA00022729"/>
    </source>
</evidence>
<gene>
    <name evidence="7" type="primary">icaB</name>
    <name evidence="5" type="ORF">CNEO_40701</name>
    <name evidence="7" type="ORF">CNEONATNEC25_00333</name>
    <name evidence="6" type="ORF">CQ394_16575</name>
</gene>
<dbReference type="PANTHER" id="PTHR34216">
    <property type="match status" value="1"/>
</dbReference>
<comment type="subcellular location">
    <subcellularLocation>
        <location evidence="1">Secreted</location>
    </subcellularLocation>
</comment>
<organism evidence="6 8">
    <name type="scientific">Clostridium neonatale</name>
    <dbReference type="NCBI Taxonomy" id="137838"/>
    <lineage>
        <taxon>Bacteria</taxon>
        <taxon>Bacillati</taxon>
        <taxon>Bacillota</taxon>
        <taxon>Clostridia</taxon>
        <taxon>Eubacteriales</taxon>
        <taxon>Clostridiaceae</taxon>
        <taxon>Clostridium</taxon>
    </lineage>
</organism>
<evidence type="ECO:0000313" key="7">
    <source>
        <dbReference type="EMBL" id="VCT82773.1"/>
    </source>
</evidence>
<evidence type="ECO:0000259" key="4">
    <source>
        <dbReference type="PROSITE" id="PS51677"/>
    </source>
</evidence>
<dbReference type="Pfam" id="PF01522">
    <property type="entry name" value="Polysacc_deac_1"/>
    <property type="match status" value="1"/>
</dbReference>
<name>A0A2A7MCR7_9CLOT</name>
<evidence type="ECO:0000313" key="8">
    <source>
        <dbReference type="Proteomes" id="UP000220840"/>
    </source>
</evidence>
<reference evidence="6 8" key="1">
    <citation type="submission" date="2017-10" db="EMBL/GenBank/DDBJ databases">
        <title>Effective Description of Clostridium neonatale sp. nov. linked to necrotizing enterocolitis in neonates and a clarification of species assignable to the genus Clostridium (Prazmowski 1880) emend. Lawson and Rainey 2016.</title>
        <authorList>
            <person name="Bernard K."/>
            <person name="Burdz T."/>
            <person name="Wiebe D."/>
            <person name="Balcewich B."/>
            <person name="Alfa M."/>
            <person name="Bernier A.-M."/>
        </authorList>
    </citation>
    <scope>NUCLEOTIDE SEQUENCE [LARGE SCALE GENOMIC DNA]</scope>
    <source>
        <strain evidence="6 8">LCDC99A005</strain>
    </source>
</reference>
<dbReference type="Proteomes" id="UP000431451">
    <property type="component" value="Unassembled WGS sequence"/>
</dbReference>
<dbReference type="GO" id="GO:0005576">
    <property type="term" value="C:extracellular region"/>
    <property type="evidence" value="ECO:0007669"/>
    <property type="project" value="UniProtKB-SubCell"/>
</dbReference>
<keyword evidence="3" id="KW-0812">Transmembrane</keyword>
<dbReference type="InterPro" id="IPR002509">
    <property type="entry name" value="NODB_dom"/>
</dbReference>
<dbReference type="OrthoDB" id="9778320at2"/>
<evidence type="ECO:0000256" key="3">
    <source>
        <dbReference type="SAM" id="Phobius"/>
    </source>
</evidence>
<dbReference type="RefSeq" id="WP_058293455.1">
    <property type="nucleotide sequence ID" value="NZ_CAKJVD010000034.1"/>
</dbReference>
<dbReference type="EMBL" id="CAKJVE010000004">
    <property type="protein sequence ID" value="CAG9703592.1"/>
    <property type="molecule type" value="Genomic_DNA"/>
</dbReference>
<dbReference type="InterPro" id="IPR051398">
    <property type="entry name" value="Polysacch_Deacetylase"/>
</dbReference>
<dbReference type="Proteomes" id="UP000220840">
    <property type="component" value="Unassembled WGS sequence"/>
</dbReference>
<protein>
    <submittedName>
        <fullName evidence="7">Poly-beta-1,6-N-acetyl-D-glucosamine N-deacetylase</fullName>
        <ecNumber evidence="7">3.5.1.-</ecNumber>
    </submittedName>
    <submittedName>
        <fullName evidence="6">Polysaccharide deacetylase</fullName>
    </submittedName>
</protein>
<dbReference type="PROSITE" id="PS51677">
    <property type="entry name" value="NODB"/>
    <property type="match status" value="1"/>
</dbReference>
<reference evidence="5" key="3">
    <citation type="submission" date="2021-10" db="EMBL/GenBank/DDBJ databases">
        <authorList>
            <person name="Mesa V."/>
        </authorList>
    </citation>
    <scope>NUCLEOTIDE SEQUENCE</scope>
    <source>
        <strain evidence="5">CC3_PB</strain>
    </source>
</reference>
<dbReference type="EMBL" id="PDCJ01000003">
    <property type="protein sequence ID" value="PEG29554.1"/>
    <property type="molecule type" value="Genomic_DNA"/>
</dbReference>
<sequence>MKKSYLLIISIVTIISVFIGYKFIDTNTSIIKDNNQKDYNEKSNIQDDIRINNNDTNIDDTKEDILKTYNSGFSESDKLINDNRGIPVLYYHSVNIDSTNEVIITPELLKEQLSYLKDEGYVSLTMSDVANYLINNKPIHEKSILITFDDGYMDNYYNAFPLLKELNLKATIFCITNALDGKYYLSEDAIKEMSDYGIDIQSHTVNHPNLDKLSYADQLAEMINSKKTLEKIINKEVYAIAYPFGDFNDDTIKAAKEAGYTLGFTTNRGFSDREDNLLKLDRIYVSSNYDLNTLKNILNETKK</sequence>
<dbReference type="STRING" id="137838.GCA_001458595_00494"/>
<dbReference type="EMBL" id="UWJD01000001">
    <property type="protein sequence ID" value="VCT82773.1"/>
    <property type="molecule type" value="Genomic_DNA"/>
</dbReference>
<keyword evidence="3" id="KW-1133">Transmembrane helix</keyword>
<dbReference type="Proteomes" id="UP000789738">
    <property type="component" value="Unassembled WGS sequence"/>
</dbReference>
<dbReference type="InterPro" id="IPR011330">
    <property type="entry name" value="Glyco_hydro/deAcase_b/a-brl"/>
</dbReference>
<keyword evidence="3" id="KW-0472">Membrane</keyword>
<proteinExistence type="predicted"/>
<evidence type="ECO:0000313" key="6">
    <source>
        <dbReference type="EMBL" id="PEG29554.1"/>
    </source>
</evidence>
<reference evidence="7 9" key="2">
    <citation type="submission" date="2018-06" db="EMBL/GenBank/DDBJ databases">
        <authorList>
            <consortium name="IHU Genomes"/>
        </authorList>
    </citation>
    <scope>NUCLEOTIDE SEQUENCE [LARGE SCALE GENOMIC DNA]</scope>
    <source>
        <strain evidence="7 9">NEC25</strain>
    </source>
</reference>
<accession>A0A2A7MCR7</accession>
<evidence type="ECO:0000256" key="1">
    <source>
        <dbReference type="ARBA" id="ARBA00004613"/>
    </source>
</evidence>
<dbReference type="GeneID" id="68875651"/>
<dbReference type="AlphaFoldDB" id="A0A2A7MCR7"/>
<dbReference type="CDD" id="cd10918">
    <property type="entry name" value="CE4_NodB_like_5s_6s"/>
    <property type="match status" value="1"/>
</dbReference>
<evidence type="ECO:0000313" key="9">
    <source>
        <dbReference type="Proteomes" id="UP000431451"/>
    </source>
</evidence>
<dbReference type="EC" id="3.5.1.-" evidence="7"/>
<dbReference type="GO" id="GO:0005975">
    <property type="term" value="P:carbohydrate metabolic process"/>
    <property type="evidence" value="ECO:0007669"/>
    <property type="project" value="InterPro"/>
</dbReference>